<evidence type="ECO:0000256" key="6">
    <source>
        <dbReference type="ARBA" id="ARBA00022777"/>
    </source>
</evidence>
<dbReference type="PROSITE" id="PS50222">
    <property type="entry name" value="EF_HAND_2"/>
    <property type="match status" value="3"/>
</dbReference>
<dbReference type="HOGENOM" id="CLU_000288_37_4_1"/>
<dbReference type="GO" id="GO:0004674">
    <property type="term" value="F:protein serine/threonine kinase activity"/>
    <property type="evidence" value="ECO:0007669"/>
    <property type="project" value="UniProtKB-KW"/>
</dbReference>
<feature type="domain" description="Protein kinase" evidence="10">
    <location>
        <begin position="1"/>
        <end position="214"/>
    </location>
</feature>
<evidence type="ECO:0000256" key="2">
    <source>
        <dbReference type="ARBA" id="ARBA00022527"/>
    </source>
</evidence>
<dbReference type="CDD" id="cd00051">
    <property type="entry name" value="EFh"/>
    <property type="match status" value="1"/>
</dbReference>
<dbReference type="EMBL" id="CM000612">
    <property type="protein sequence ID" value="EEC48015.1"/>
    <property type="molecule type" value="Genomic_DNA"/>
</dbReference>
<gene>
    <name evidence="12" type="primary">CDPK1</name>
    <name evidence="12" type="ORF">PHATRDRAFT_12820</name>
</gene>
<feature type="domain" description="EF-hand" evidence="11">
    <location>
        <begin position="258"/>
        <end position="293"/>
    </location>
</feature>
<organism evidence="12 13">
    <name type="scientific">Phaeodactylum tricornutum (strain CCAP 1055/1)</name>
    <dbReference type="NCBI Taxonomy" id="556484"/>
    <lineage>
        <taxon>Eukaryota</taxon>
        <taxon>Sar</taxon>
        <taxon>Stramenopiles</taxon>
        <taxon>Ochrophyta</taxon>
        <taxon>Bacillariophyta</taxon>
        <taxon>Bacillariophyceae</taxon>
        <taxon>Bacillariophycidae</taxon>
        <taxon>Naviculales</taxon>
        <taxon>Phaeodactylaceae</taxon>
        <taxon>Phaeodactylum</taxon>
    </lineage>
</organism>
<keyword evidence="7" id="KW-0106">Calcium</keyword>
<dbReference type="Gene3D" id="1.10.510.10">
    <property type="entry name" value="Transferase(Phosphotransferase) domain 1"/>
    <property type="match status" value="1"/>
</dbReference>
<evidence type="ECO:0000313" key="12">
    <source>
        <dbReference type="EMBL" id="EEC48015.1"/>
    </source>
</evidence>
<proteinExistence type="inferred from homology"/>
<dbReference type="SUPFAM" id="SSF56112">
    <property type="entry name" value="Protein kinase-like (PK-like)"/>
    <property type="match status" value="1"/>
</dbReference>
<keyword evidence="8" id="KW-0067">ATP-binding</keyword>
<dbReference type="STRING" id="556484.B7G029"/>
<dbReference type="OrthoDB" id="40902at2759"/>
<evidence type="ECO:0000313" key="13">
    <source>
        <dbReference type="Proteomes" id="UP000000759"/>
    </source>
</evidence>
<sequence>KELRNEIDLLHHLDHPNIIRAFEVYRDGPNHLAVVLDLCRGGDLNSRFPYTEKNAAYVVFQIVEAVRFLHSHRIMHRDLKLENIMFEFDDPSDFSIKLIDFGLATVYSSDRKIFHECVGTLYTMAPEVLRKNYTCQADMWSIGVIAFHLLCGHRPFRASSKRNLKRQICQGTSCFRDPTWKSLPWAARDFIRRLLQPDPQLRCTADVAIRHPWLRVTNEVSALRTLPEDSLKALVEFSNSSDFHKLVLQVIARKASAADIRGLRHIFSDLDLGKNGVITRTEFRKALTRIKSFDIDHVDELFDDLDVDKSGVLEYTEFLAAELGSHIALKDSCLHDAFRDFDTDGSGYITRQDLRSIFGEQASDLYIDKLIEQGDFGGDGKIDYHEFVRLCEGAGITISAHT</sequence>
<evidence type="ECO:0000256" key="7">
    <source>
        <dbReference type="ARBA" id="ARBA00022837"/>
    </source>
</evidence>
<name>B7G029_PHATC</name>
<dbReference type="PROSITE" id="PS50011">
    <property type="entry name" value="PROTEIN_KINASE_DOM"/>
    <property type="match status" value="1"/>
</dbReference>
<dbReference type="GeneID" id="7201442"/>
<feature type="domain" description="EF-hand" evidence="11">
    <location>
        <begin position="367"/>
        <end position="397"/>
    </location>
</feature>
<dbReference type="SMART" id="SM00054">
    <property type="entry name" value="EFh"/>
    <property type="match status" value="4"/>
</dbReference>
<feature type="domain" description="EF-hand" evidence="11">
    <location>
        <begin position="329"/>
        <end position="364"/>
    </location>
</feature>
<dbReference type="Pfam" id="PF00069">
    <property type="entry name" value="Pkinase"/>
    <property type="match status" value="1"/>
</dbReference>
<dbReference type="Gene3D" id="3.30.200.20">
    <property type="entry name" value="Phosphorylase Kinase, domain 1"/>
    <property type="match status" value="1"/>
</dbReference>
<dbReference type="InterPro" id="IPR008271">
    <property type="entry name" value="Ser/Thr_kinase_AS"/>
</dbReference>
<dbReference type="InterPro" id="IPR018247">
    <property type="entry name" value="EF_Hand_1_Ca_BS"/>
</dbReference>
<keyword evidence="3" id="KW-0808">Transferase</keyword>
<evidence type="ECO:0000259" key="10">
    <source>
        <dbReference type="PROSITE" id="PS50011"/>
    </source>
</evidence>
<dbReference type="AlphaFoldDB" id="B7G029"/>
<keyword evidence="13" id="KW-1185">Reference proteome</keyword>
<dbReference type="PROSITE" id="PS00018">
    <property type="entry name" value="EF_HAND_1"/>
    <property type="match status" value="2"/>
</dbReference>
<dbReference type="InParanoid" id="B7G029"/>
<reference evidence="13" key="2">
    <citation type="submission" date="2008-08" db="EMBL/GenBank/DDBJ databases">
        <authorList>
            <consortium name="Diatom Consortium"/>
            <person name="Grigoriev I."/>
            <person name="Grimwood J."/>
            <person name="Kuo A."/>
            <person name="Otillar R.P."/>
            <person name="Salamov A."/>
            <person name="Detter J.C."/>
            <person name="Lindquist E."/>
            <person name="Shapiro H."/>
            <person name="Lucas S."/>
            <person name="Glavina del Rio T."/>
            <person name="Pitluck S."/>
            <person name="Rokhsar D."/>
            <person name="Bowler C."/>
        </authorList>
    </citation>
    <scope>GENOME REANNOTATION</scope>
    <source>
        <strain evidence="13">CCAP 1055/1</strain>
    </source>
</reference>
<dbReference type="SUPFAM" id="SSF47473">
    <property type="entry name" value="EF-hand"/>
    <property type="match status" value="1"/>
</dbReference>
<comment type="cofactor">
    <cofactor evidence="1">
        <name>Mg(2+)</name>
        <dbReference type="ChEBI" id="CHEBI:18420"/>
    </cofactor>
</comment>
<evidence type="ECO:0000259" key="11">
    <source>
        <dbReference type="PROSITE" id="PS50222"/>
    </source>
</evidence>
<dbReference type="InterPro" id="IPR000719">
    <property type="entry name" value="Prot_kinase_dom"/>
</dbReference>
<dbReference type="PANTHER" id="PTHR24349">
    <property type="entry name" value="SERINE/THREONINE-PROTEIN KINASE"/>
    <property type="match status" value="1"/>
</dbReference>
<dbReference type="InterPro" id="IPR002048">
    <property type="entry name" value="EF_hand_dom"/>
</dbReference>
<comment type="similarity">
    <text evidence="9">Belongs to the protein kinase superfamily. Ser/Thr protein kinase family. CDPK subfamily.</text>
</comment>
<evidence type="ECO:0000256" key="1">
    <source>
        <dbReference type="ARBA" id="ARBA00001946"/>
    </source>
</evidence>
<keyword evidence="5" id="KW-0547">Nucleotide-binding</keyword>
<dbReference type="PROSITE" id="PS00108">
    <property type="entry name" value="PROTEIN_KINASE_ST"/>
    <property type="match status" value="1"/>
</dbReference>
<keyword evidence="2" id="KW-0723">Serine/threonine-protein kinase</keyword>
<keyword evidence="6 12" id="KW-0418">Kinase</keyword>
<evidence type="ECO:0000256" key="5">
    <source>
        <dbReference type="ARBA" id="ARBA00022741"/>
    </source>
</evidence>
<accession>B7G029</accession>
<dbReference type="KEGG" id="pti:PHATRDRAFT_12820"/>
<evidence type="ECO:0000256" key="9">
    <source>
        <dbReference type="ARBA" id="ARBA00024334"/>
    </source>
</evidence>
<reference evidence="12 13" key="1">
    <citation type="journal article" date="2008" name="Nature">
        <title>The Phaeodactylum genome reveals the evolutionary history of diatom genomes.</title>
        <authorList>
            <person name="Bowler C."/>
            <person name="Allen A.E."/>
            <person name="Badger J.H."/>
            <person name="Grimwood J."/>
            <person name="Jabbari K."/>
            <person name="Kuo A."/>
            <person name="Maheswari U."/>
            <person name="Martens C."/>
            <person name="Maumus F."/>
            <person name="Otillar R.P."/>
            <person name="Rayko E."/>
            <person name="Salamov A."/>
            <person name="Vandepoele K."/>
            <person name="Beszteri B."/>
            <person name="Gruber A."/>
            <person name="Heijde M."/>
            <person name="Katinka M."/>
            <person name="Mock T."/>
            <person name="Valentin K."/>
            <person name="Verret F."/>
            <person name="Berges J.A."/>
            <person name="Brownlee C."/>
            <person name="Cadoret J.P."/>
            <person name="Chiovitti A."/>
            <person name="Choi C.J."/>
            <person name="Coesel S."/>
            <person name="De Martino A."/>
            <person name="Detter J.C."/>
            <person name="Durkin C."/>
            <person name="Falciatore A."/>
            <person name="Fournet J."/>
            <person name="Haruta M."/>
            <person name="Huysman M.J."/>
            <person name="Jenkins B.D."/>
            <person name="Jiroutova K."/>
            <person name="Jorgensen R.E."/>
            <person name="Joubert Y."/>
            <person name="Kaplan A."/>
            <person name="Kroger N."/>
            <person name="Kroth P.G."/>
            <person name="La Roche J."/>
            <person name="Lindquist E."/>
            <person name="Lommer M."/>
            <person name="Martin-Jezequel V."/>
            <person name="Lopez P.J."/>
            <person name="Lucas S."/>
            <person name="Mangogna M."/>
            <person name="McGinnis K."/>
            <person name="Medlin L.K."/>
            <person name="Montsant A."/>
            <person name="Oudot-Le Secq M.P."/>
            <person name="Napoli C."/>
            <person name="Obornik M."/>
            <person name="Parker M.S."/>
            <person name="Petit J.L."/>
            <person name="Porcel B.M."/>
            <person name="Poulsen N."/>
            <person name="Robison M."/>
            <person name="Rychlewski L."/>
            <person name="Rynearson T.A."/>
            <person name="Schmutz J."/>
            <person name="Shapiro H."/>
            <person name="Siaut M."/>
            <person name="Stanley M."/>
            <person name="Sussman M.R."/>
            <person name="Taylor A.R."/>
            <person name="Vardi A."/>
            <person name="von Dassow P."/>
            <person name="Vyverman W."/>
            <person name="Willis A."/>
            <person name="Wyrwicz L.S."/>
            <person name="Rokhsar D.S."/>
            <person name="Weissenbach J."/>
            <person name="Armbrust E.V."/>
            <person name="Green B.R."/>
            <person name="Van de Peer Y."/>
            <person name="Grigoriev I.V."/>
        </authorList>
    </citation>
    <scope>NUCLEOTIDE SEQUENCE [LARGE SCALE GENOMIC DNA]</scope>
    <source>
        <strain evidence="12 13">CCAP 1055/1</strain>
    </source>
</reference>
<dbReference type="PaxDb" id="2850-Phatr12820"/>
<dbReference type="InterPro" id="IPR011992">
    <property type="entry name" value="EF-hand-dom_pair"/>
</dbReference>
<dbReference type="Pfam" id="PF13499">
    <property type="entry name" value="EF-hand_7"/>
    <property type="match status" value="2"/>
</dbReference>
<dbReference type="InterPro" id="IPR050205">
    <property type="entry name" value="CDPK_Ser/Thr_kinases"/>
</dbReference>
<keyword evidence="4" id="KW-0677">Repeat</keyword>
<dbReference type="GO" id="GO:0005509">
    <property type="term" value="F:calcium ion binding"/>
    <property type="evidence" value="ECO:0007669"/>
    <property type="project" value="InterPro"/>
</dbReference>
<dbReference type="FunFam" id="1.10.238.10:FF:000003">
    <property type="entry name" value="Calmodulin A"/>
    <property type="match status" value="1"/>
</dbReference>
<dbReference type="RefSeq" id="XP_002180607.1">
    <property type="nucleotide sequence ID" value="XM_002180571.1"/>
</dbReference>
<dbReference type="GO" id="GO:0005524">
    <property type="term" value="F:ATP binding"/>
    <property type="evidence" value="ECO:0007669"/>
    <property type="project" value="UniProtKB-KW"/>
</dbReference>
<dbReference type="eggNOG" id="KOG0032">
    <property type="taxonomic scope" value="Eukaryota"/>
</dbReference>
<protein>
    <submittedName>
        <fullName evidence="12">Calcium dependent protein kinase</fullName>
    </submittedName>
</protein>
<dbReference type="Proteomes" id="UP000000759">
    <property type="component" value="Chromosome 9"/>
</dbReference>
<dbReference type="InterPro" id="IPR011009">
    <property type="entry name" value="Kinase-like_dom_sf"/>
</dbReference>
<dbReference type="Gene3D" id="1.10.238.10">
    <property type="entry name" value="EF-hand"/>
    <property type="match status" value="2"/>
</dbReference>
<evidence type="ECO:0000256" key="3">
    <source>
        <dbReference type="ARBA" id="ARBA00022679"/>
    </source>
</evidence>
<evidence type="ECO:0000256" key="8">
    <source>
        <dbReference type="ARBA" id="ARBA00022840"/>
    </source>
</evidence>
<dbReference type="SMART" id="SM00220">
    <property type="entry name" value="S_TKc"/>
    <property type="match status" value="1"/>
</dbReference>
<feature type="non-terminal residue" evidence="12">
    <location>
        <position position="1"/>
    </location>
</feature>
<evidence type="ECO:0000256" key="4">
    <source>
        <dbReference type="ARBA" id="ARBA00022737"/>
    </source>
</evidence>